<dbReference type="Pfam" id="PF01551">
    <property type="entry name" value="Peptidase_M23"/>
    <property type="match status" value="2"/>
</dbReference>
<dbReference type="PANTHER" id="PTHR21666:SF289">
    <property type="entry name" value="L-ALA--D-GLU ENDOPEPTIDASE"/>
    <property type="match status" value="1"/>
</dbReference>
<dbReference type="EMBL" id="BAAAPY010000006">
    <property type="protein sequence ID" value="GAA2079209.1"/>
    <property type="molecule type" value="Genomic_DNA"/>
</dbReference>
<dbReference type="PANTHER" id="PTHR21666">
    <property type="entry name" value="PEPTIDASE-RELATED"/>
    <property type="match status" value="1"/>
</dbReference>
<gene>
    <name evidence="4" type="ORF">GCM10009821_19100</name>
</gene>
<name>A0ABN2W020_9ACTN</name>
<dbReference type="CDD" id="cd12797">
    <property type="entry name" value="M23_peptidase"/>
    <property type="match status" value="1"/>
</dbReference>
<feature type="region of interest" description="Disordered" evidence="2">
    <location>
        <begin position="184"/>
        <end position="206"/>
    </location>
</feature>
<sequence>MGASAAGRLAERMHCSSPSSPGQASPVRRCLLLVATAVSLLLVTVPSAADGAEQDAVWSWPLDTRAVARDLDLPASRYGAGHRGVDLSGAPGETVRAVAPGTVTFAGTVAGVGVVTVSHGAERSTYQPVEDRVVAVGDAVDRGQGLGRLGPAGSHCATVCLHLGRLLGEDYLDPLERLGRGQRVRLVDPDGPPPRPATAGDGSFLRPVGGPVTSPFGMRVHPVTGVRKLHDGVDLGAPCGTPVQAAAAGTVVLRERHPAYGWRVVLDHGDGTRTGYTHLQAFAVVVGQRVEAGTRIGSVGTTGLSTGCHLHFMVERDGAPVDPMLFV</sequence>
<evidence type="ECO:0000313" key="4">
    <source>
        <dbReference type="EMBL" id="GAA2079209.1"/>
    </source>
</evidence>
<organism evidence="4 5">
    <name type="scientific">Aeromicrobium halocynthiae</name>
    <dbReference type="NCBI Taxonomy" id="560557"/>
    <lineage>
        <taxon>Bacteria</taxon>
        <taxon>Bacillati</taxon>
        <taxon>Actinomycetota</taxon>
        <taxon>Actinomycetes</taxon>
        <taxon>Propionibacteriales</taxon>
        <taxon>Nocardioidaceae</taxon>
        <taxon>Aeromicrobium</taxon>
    </lineage>
</organism>
<feature type="domain" description="M23ase beta-sheet core" evidence="3">
    <location>
        <begin position="229"/>
        <end position="323"/>
    </location>
</feature>
<keyword evidence="5" id="KW-1185">Reference proteome</keyword>
<dbReference type="SUPFAM" id="SSF51261">
    <property type="entry name" value="Duplicated hybrid motif"/>
    <property type="match status" value="2"/>
</dbReference>
<comment type="caution">
    <text evidence="4">The sequence shown here is derived from an EMBL/GenBank/DDBJ whole genome shotgun (WGS) entry which is preliminary data.</text>
</comment>
<evidence type="ECO:0000259" key="3">
    <source>
        <dbReference type="Pfam" id="PF01551"/>
    </source>
</evidence>
<proteinExistence type="predicted"/>
<dbReference type="InterPro" id="IPR050570">
    <property type="entry name" value="Cell_wall_metabolism_enzyme"/>
</dbReference>
<evidence type="ECO:0000313" key="5">
    <source>
        <dbReference type="Proteomes" id="UP001501480"/>
    </source>
</evidence>
<accession>A0ABN2W020</accession>
<evidence type="ECO:0000256" key="2">
    <source>
        <dbReference type="SAM" id="MobiDB-lite"/>
    </source>
</evidence>
<protein>
    <recommendedName>
        <fullName evidence="3">M23ase beta-sheet core domain-containing protein</fullName>
    </recommendedName>
</protein>
<feature type="domain" description="M23ase beta-sheet core" evidence="3">
    <location>
        <begin position="81"/>
        <end position="173"/>
    </location>
</feature>
<dbReference type="InterPro" id="IPR016047">
    <property type="entry name" value="M23ase_b-sheet_dom"/>
</dbReference>
<reference evidence="4 5" key="1">
    <citation type="journal article" date="2019" name="Int. J. Syst. Evol. Microbiol.">
        <title>The Global Catalogue of Microorganisms (GCM) 10K type strain sequencing project: providing services to taxonomists for standard genome sequencing and annotation.</title>
        <authorList>
            <consortium name="The Broad Institute Genomics Platform"/>
            <consortium name="The Broad Institute Genome Sequencing Center for Infectious Disease"/>
            <person name="Wu L."/>
            <person name="Ma J."/>
        </authorList>
    </citation>
    <scope>NUCLEOTIDE SEQUENCE [LARGE SCALE GENOMIC DNA]</scope>
    <source>
        <strain evidence="4 5">JCM 15749</strain>
    </source>
</reference>
<evidence type="ECO:0000256" key="1">
    <source>
        <dbReference type="ARBA" id="ARBA00022729"/>
    </source>
</evidence>
<dbReference type="Proteomes" id="UP001501480">
    <property type="component" value="Unassembled WGS sequence"/>
</dbReference>
<keyword evidence="1" id="KW-0732">Signal</keyword>
<dbReference type="Gene3D" id="2.70.70.10">
    <property type="entry name" value="Glucose Permease (Domain IIA)"/>
    <property type="match status" value="2"/>
</dbReference>
<feature type="region of interest" description="Disordered" evidence="2">
    <location>
        <begin position="1"/>
        <end position="25"/>
    </location>
</feature>
<dbReference type="InterPro" id="IPR011055">
    <property type="entry name" value="Dup_hybrid_motif"/>
</dbReference>